<evidence type="ECO:0000313" key="2">
    <source>
        <dbReference type="Proteomes" id="UP000297777"/>
    </source>
</evidence>
<dbReference type="Proteomes" id="UP000297777">
    <property type="component" value="Unassembled WGS sequence"/>
</dbReference>
<dbReference type="AlphaFoldDB" id="A0A4Z1EC70"/>
<protein>
    <submittedName>
        <fullName evidence="1">Uncharacterized protein</fullName>
    </submittedName>
</protein>
<sequence>MAKLDDLPQELKELILCCAPDINTLNCLAHSSPLFHNAYRSRREKIFATVIATELTPAILHEARCVVRASFVERGPSWLSDVEQLLQEYDKGKTETFFLDITPTELIYISRFLPALRDVSMAFFRSTLSHHPLTGDKMNPPLPTQAEMYRIQRSILRMETFGILFSERECRPSYRPSWSSPLEALNNLFFSRFELWEVEEIKCMRDFFYRQYNTIFRDCSAELRKLFVWQEYHDLDPNDSMEKAAARTKDKTYSQYREMTEKLLSFGFGFLHEVMNENSEYDQVLLLEEAAEYGVFRSPVDFLSDTLDGFFHSRDMRIMQDIEFRNTVLESQPIGNEIPNQAWLWSIQQWDPALGGETYVSRRDRRDCLRSWGYVMWDSSRLESLGFMNCKIQDMQPHGPKAIQGPLLTDRPKTNDG</sequence>
<organism evidence="1 2">
    <name type="scientific">Botrytis tulipae</name>
    <dbReference type="NCBI Taxonomy" id="87230"/>
    <lineage>
        <taxon>Eukaryota</taxon>
        <taxon>Fungi</taxon>
        <taxon>Dikarya</taxon>
        <taxon>Ascomycota</taxon>
        <taxon>Pezizomycotina</taxon>
        <taxon>Leotiomycetes</taxon>
        <taxon>Helotiales</taxon>
        <taxon>Sclerotiniaceae</taxon>
        <taxon>Botrytis</taxon>
    </lineage>
</organism>
<dbReference type="OrthoDB" id="5427059at2759"/>
<dbReference type="EMBL" id="PQXH01000215">
    <property type="protein sequence ID" value="TGO08312.1"/>
    <property type="molecule type" value="Genomic_DNA"/>
</dbReference>
<accession>A0A4Z1EC70</accession>
<name>A0A4Z1EC70_9HELO</name>
<evidence type="ECO:0000313" key="1">
    <source>
        <dbReference type="EMBL" id="TGO08312.1"/>
    </source>
</evidence>
<proteinExistence type="predicted"/>
<comment type="caution">
    <text evidence="1">The sequence shown here is derived from an EMBL/GenBank/DDBJ whole genome shotgun (WGS) entry which is preliminary data.</text>
</comment>
<reference evidence="1 2" key="1">
    <citation type="submission" date="2017-12" db="EMBL/GenBank/DDBJ databases">
        <title>Comparative genomics of Botrytis spp.</title>
        <authorList>
            <person name="Valero-Jimenez C.A."/>
            <person name="Tapia P."/>
            <person name="Veloso J."/>
            <person name="Silva-Moreno E."/>
            <person name="Staats M."/>
            <person name="Valdes J.H."/>
            <person name="Van Kan J.A.L."/>
        </authorList>
    </citation>
    <scope>NUCLEOTIDE SEQUENCE [LARGE SCALE GENOMIC DNA]</scope>
    <source>
        <strain evidence="1 2">Bt9001</strain>
    </source>
</reference>
<keyword evidence="2" id="KW-1185">Reference proteome</keyword>
<gene>
    <name evidence="1" type="ORF">BTUL_0215g00150</name>
</gene>